<dbReference type="InterPro" id="IPR001060">
    <property type="entry name" value="FCH_dom"/>
</dbReference>
<dbReference type="OMA" id="AMAHVFK"/>
<dbReference type="GeneTree" id="ENSGT00950000182973"/>
<keyword evidence="5 7" id="KW-0175">Coiled coil</keyword>
<dbReference type="FunFam" id="1.20.1270.60:FF:000205">
    <property type="entry name" value="Protein kinase C and casein kinase substrate in neurons protein 1"/>
    <property type="match status" value="1"/>
</dbReference>
<dbReference type="GO" id="GO:0030100">
    <property type="term" value="P:regulation of endocytosis"/>
    <property type="evidence" value="ECO:0007669"/>
    <property type="project" value="Ensembl"/>
</dbReference>
<evidence type="ECO:0000256" key="1">
    <source>
        <dbReference type="ARBA" id="ARBA00004284"/>
    </source>
</evidence>
<reference evidence="11" key="3">
    <citation type="submission" date="2025-09" db="UniProtKB">
        <authorList>
            <consortium name="Ensembl"/>
        </authorList>
    </citation>
    <scope>IDENTIFICATION</scope>
</reference>
<evidence type="ECO:0000259" key="9">
    <source>
        <dbReference type="PROSITE" id="PS50002"/>
    </source>
</evidence>
<dbReference type="GO" id="GO:0005543">
    <property type="term" value="F:phospholipid binding"/>
    <property type="evidence" value="ECO:0007669"/>
    <property type="project" value="TreeGrafter"/>
</dbReference>
<evidence type="ECO:0000313" key="11">
    <source>
        <dbReference type="Ensembl" id="ENSTNIP00000014367.1"/>
    </source>
</evidence>
<dbReference type="PROSITE" id="PS51741">
    <property type="entry name" value="F_BAR"/>
    <property type="match status" value="1"/>
</dbReference>
<feature type="compositionally biased region" description="Polar residues" evidence="8">
    <location>
        <begin position="396"/>
        <end position="406"/>
    </location>
</feature>
<dbReference type="Proteomes" id="UP000007303">
    <property type="component" value="Unassembled WGS sequence"/>
</dbReference>
<dbReference type="GO" id="GO:0060271">
    <property type="term" value="P:cilium assembly"/>
    <property type="evidence" value="ECO:0007669"/>
    <property type="project" value="Ensembl"/>
</dbReference>
<feature type="domain" description="SH3" evidence="9">
    <location>
        <begin position="417"/>
        <end position="477"/>
    </location>
</feature>
<organism evidence="11 12">
    <name type="scientific">Tetraodon nigroviridis</name>
    <name type="common">Spotted green pufferfish</name>
    <name type="synonym">Chelonodon nigroviridis</name>
    <dbReference type="NCBI Taxonomy" id="99883"/>
    <lineage>
        <taxon>Eukaryota</taxon>
        <taxon>Metazoa</taxon>
        <taxon>Chordata</taxon>
        <taxon>Craniata</taxon>
        <taxon>Vertebrata</taxon>
        <taxon>Euteleostomi</taxon>
        <taxon>Actinopterygii</taxon>
        <taxon>Neopterygii</taxon>
        <taxon>Teleostei</taxon>
        <taxon>Neoteleostei</taxon>
        <taxon>Acanthomorphata</taxon>
        <taxon>Eupercaria</taxon>
        <taxon>Tetraodontiformes</taxon>
        <taxon>Tetradontoidea</taxon>
        <taxon>Tetraodontidae</taxon>
        <taxon>Tetraodon</taxon>
    </lineage>
</organism>
<evidence type="ECO:0000313" key="12">
    <source>
        <dbReference type="Proteomes" id="UP000007303"/>
    </source>
</evidence>
<comment type="subcellular location">
    <subcellularLocation>
        <location evidence="2">Cell membrane</location>
        <topology evidence="2">Peripheral membrane protein</topology>
        <orientation evidence="2">Cytoplasmic side</orientation>
    </subcellularLocation>
    <subcellularLocation>
        <location evidence="3">Cell projection</location>
        <location evidence="3">Ruffle membrane</location>
    </subcellularLocation>
    <subcellularLocation>
        <location evidence="1">Cytoplasmic vesicle membrane</location>
        <topology evidence="1">Peripheral membrane protein</topology>
    </subcellularLocation>
</comment>
<feature type="region of interest" description="Disordered" evidence="8">
    <location>
        <begin position="166"/>
        <end position="188"/>
    </location>
</feature>
<evidence type="ECO:0000256" key="2">
    <source>
        <dbReference type="ARBA" id="ARBA00004413"/>
    </source>
</evidence>
<dbReference type="CDD" id="cd11843">
    <property type="entry name" value="SH3_PACSIN"/>
    <property type="match status" value="1"/>
</dbReference>
<dbReference type="InterPro" id="IPR001452">
    <property type="entry name" value="SH3_domain"/>
</dbReference>
<evidence type="ECO:0000256" key="3">
    <source>
        <dbReference type="ARBA" id="ARBA00004632"/>
    </source>
</evidence>
<feature type="domain" description="F-BAR" evidence="10">
    <location>
        <begin position="10"/>
        <end position="281"/>
    </location>
</feature>
<sequence length="477" mass="54764">MSGSYDDSINDVSSDSFWEVGNYKKSVKRVDDGNRLCNELMNCIHERARIEKAYAQQLTEWGKRWRQLIEKAGPQYGTLERAWTSLCTEAEKVSELHMEVKAALMGEDFEKLKNWQKDAYHKQMIGGFKETKEAEDGFRKAQKPWAKKLKEVEAMKKSYHTACKEEKLAASRETNSKLESNNPEAQKKLQEKLEKCQQEVQKTKERYEKSLEELDKLTPQYMENMEQVFEQWQQFEDKRIRFFREVLLEVKQHLDLSTNHRFQTIYHTLEDTISATDAEEDLKWFRTNQGPGMPMNWPQFEDWSMDLNRTLSKREKKRPSEGVHLTGISQTGSDQPVQPAKSSSSLNTPAKTAPAGSNPVKQQTTVSHIIVNKEDLKTCSAGSAEKTPDWSDEDSSGNPFSANGNGNPFEDEPTSPVISVPVRALYDYEGQEQDELSFKAAGYEFTKIGEEDDQGWCKGRLKDGQIGLYPANYVEDI</sequence>
<evidence type="ECO:0000256" key="6">
    <source>
        <dbReference type="PROSITE-ProRule" id="PRU00192"/>
    </source>
</evidence>
<dbReference type="PANTHER" id="PTHR23065">
    <property type="entry name" value="PROLINE-SERINE-THREONINE PHOSPHATASE INTERACTING PROTEIN 1"/>
    <property type="match status" value="1"/>
</dbReference>
<dbReference type="Gene3D" id="1.20.1270.60">
    <property type="entry name" value="Arfaptin homology (AH) domain/BAR domain"/>
    <property type="match status" value="1"/>
</dbReference>
<feature type="compositionally biased region" description="Polar residues" evidence="8">
    <location>
        <begin position="327"/>
        <end position="350"/>
    </location>
</feature>
<dbReference type="SUPFAM" id="SSF50044">
    <property type="entry name" value="SH3-domain"/>
    <property type="match status" value="1"/>
</dbReference>
<dbReference type="GO" id="GO:0097320">
    <property type="term" value="P:plasma membrane tubulation"/>
    <property type="evidence" value="ECO:0007669"/>
    <property type="project" value="TreeGrafter"/>
</dbReference>
<dbReference type="GO" id="GO:0007010">
    <property type="term" value="P:cytoskeleton organization"/>
    <property type="evidence" value="ECO:0007669"/>
    <property type="project" value="TreeGrafter"/>
</dbReference>
<feature type="region of interest" description="Disordered" evidence="8">
    <location>
        <begin position="312"/>
        <end position="363"/>
    </location>
</feature>
<dbReference type="GO" id="GO:0030659">
    <property type="term" value="C:cytoplasmic vesicle membrane"/>
    <property type="evidence" value="ECO:0007669"/>
    <property type="project" value="UniProtKB-SubCell"/>
</dbReference>
<dbReference type="Gene3D" id="2.30.30.40">
    <property type="entry name" value="SH3 Domains"/>
    <property type="match status" value="1"/>
</dbReference>
<dbReference type="InParanoid" id="H3D1I0"/>
<dbReference type="AlphaFoldDB" id="H3D1I0"/>
<keyword evidence="4 6" id="KW-0728">SH3 domain</keyword>
<reference evidence="11" key="2">
    <citation type="submission" date="2025-08" db="UniProtKB">
        <authorList>
            <consortium name="Ensembl"/>
        </authorList>
    </citation>
    <scope>IDENTIFICATION</scope>
</reference>
<dbReference type="InterPro" id="IPR031160">
    <property type="entry name" value="F_BAR_dom"/>
</dbReference>
<feature type="compositionally biased region" description="Basic and acidic residues" evidence="8">
    <location>
        <begin position="166"/>
        <end position="176"/>
    </location>
</feature>
<dbReference type="FunFam" id="2.30.30.40:FF:000014">
    <property type="entry name" value="Kinase C and casein kinase substrate in neurons protein"/>
    <property type="match status" value="1"/>
</dbReference>
<dbReference type="PANTHER" id="PTHR23065:SF14">
    <property type="entry name" value="PROTEIN KINASE C AND CASEIN KINASE SUBSTRATE IN NEURONS PROTEIN 2"/>
    <property type="match status" value="1"/>
</dbReference>
<dbReference type="SMART" id="SM00326">
    <property type="entry name" value="SH3"/>
    <property type="match status" value="1"/>
</dbReference>
<dbReference type="Pfam" id="PF00611">
    <property type="entry name" value="FCH"/>
    <property type="match status" value="1"/>
</dbReference>
<keyword evidence="12" id="KW-1185">Reference proteome</keyword>
<evidence type="ECO:0000256" key="8">
    <source>
        <dbReference type="SAM" id="MobiDB-lite"/>
    </source>
</evidence>
<dbReference type="PROSITE" id="PS50002">
    <property type="entry name" value="SH3"/>
    <property type="match status" value="1"/>
</dbReference>
<dbReference type="SUPFAM" id="SSF103657">
    <property type="entry name" value="BAR/IMD domain-like"/>
    <property type="match status" value="1"/>
</dbReference>
<proteinExistence type="predicted"/>
<evidence type="ECO:0000256" key="5">
    <source>
        <dbReference type="ARBA" id="ARBA00023054"/>
    </source>
</evidence>
<dbReference type="InterPro" id="IPR036028">
    <property type="entry name" value="SH3-like_dom_sf"/>
</dbReference>
<dbReference type="GO" id="GO:0005768">
    <property type="term" value="C:endosome"/>
    <property type="evidence" value="ECO:0007669"/>
    <property type="project" value="TreeGrafter"/>
</dbReference>
<dbReference type="HOGENOM" id="CLU_030752_0_0_1"/>
<dbReference type="FunCoup" id="H3D1I0">
    <property type="interactions" value="231"/>
</dbReference>
<dbReference type="GO" id="GO:0032587">
    <property type="term" value="C:ruffle membrane"/>
    <property type="evidence" value="ECO:0007669"/>
    <property type="project" value="UniProtKB-SubCell"/>
</dbReference>
<name>H3D1I0_TETNG</name>
<dbReference type="Pfam" id="PF00018">
    <property type="entry name" value="SH3_1"/>
    <property type="match status" value="1"/>
</dbReference>
<dbReference type="Ensembl" id="ENSTNIT00000014566.1">
    <property type="protein sequence ID" value="ENSTNIP00000014367.1"/>
    <property type="gene ID" value="ENSTNIG00000011423.1"/>
</dbReference>
<evidence type="ECO:0000259" key="10">
    <source>
        <dbReference type="PROSITE" id="PS51741"/>
    </source>
</evidence>
<dbReference type="InterPro" id="IPR027267">
    <property type="entry name" value="AH/BAR_dom_sf"/>
</dbReference>
<feature type="region of interest" description="Disordered" evidence="8">
    <location>
        <begin position="379"/>
        <end position="413"/>
    </location>
</feature>
<dbReference type="SMART" id="SM00055">
    <property type="entry name" value="FCH"/>
    <property type="match status" value="1"/>
</dbReference>
<accession>H3D1I0</accession>
<evidence type="ECO:0000256" key="4">
    <source>
        <dbReference type="ARBA" id="ARBA00022443"/>
    </source>
</evidence>
<reference evidence="12" key="1">
    <citation type="journal article" date="2004" name="Nature">
        <title>Genome duplication in the teleost fish Tetraodon nigroviridis reveals the early vertebrate proto-karyotype.</title>
        <authorList>
            <person name="Jaillon O."/>
            <person name="Aury J.-M."/>
            <person name="Brunet F."/>
            <person name="Petit J.-L."/>
            <person name="Stange-Thomann N."/>
            <person name="Mauceli E."/>
            <person name="Bouneau L."/>
            <person name="Fischer C."/>
            <person name="Ozouf-Costaz C."/>
            <person name="Bernot A."/>
            <person name="Nicaud S."/>
            <person name="Jaffe D."/>
            <person name="Fisher S."/>
            <person name="Lutfalla G."/>
            <person name="Dossat C."/>
            <person name="Segurens B."/>
            <person name="Dasilva C."/>
            <person name="Salanoubat M."/>
            <person name="Levy M."/>
            <person name="Boudet N."/>
            <person name="Castellano S."/>
            <person name="Anthouard V."/>
            <person name="Jubin C."/>
            <person name="Castelli V."/>
            <person name="Katinka M."/>
            <person name="Vacherie B."/>
            <person name="Biemont C."/>
            <person name="Skalli Z."/>
            <person name="Cattolico L."/>
            <person name="Poulain J."/>
            <person name="De Berardinis V."/>
            <person name="Cruaud C."/>
            <person name="Duprat S."/>
            <person name="Brottier P."/>
            <person name="Coutanceau J.-P."/>
            <person name="Gouzy J."/>
            <person name="Parra G."/>
            <person name="Lardier G."/>
            <person name="Chapple C."/>
            <person name="McKernan K.J."/>
            <person name="McEwan P."/>
            <person name="Bosak S."/>
            <person name="Kellis M."/>
            <person name="Volff J.-N."/>
            <person name="Guigo R."/>
            <person name="Zody M.C."/>
            <person name="Mesirov J."/>
            <person name="Lindblad-Toh K."/>
            <person name="Birren B."/>
            <person name="Nusbaum C."/>
            <person name="Kahn D."/>
            <person name="Robinson-Rechavi M."/>
            <person name="Laudet V."/>
            <person name="Schachter V."/>
            <person name="Quetier F."/>
            <person name="Saurin W."/>
            <person name="Scarpelli C."/>
            <person name="Wincker P."/>
            <person name="Lander E.S."/>
            <person name="Weissenbach J."/>
            <person name="Roest Crollius H."/>
        </authorList>
    </citation>
    <scope>NUCLEOTIDE SEQUENCE [LARGE SCALE GENOMIC DNA]</scope>
</reference>
<evidence type="ECO:0000256" key="7">
    <source>
        <dbReference type="PROSITE-ProRule" id="PRU01077"/>
    </source>
</evidence>
<protein>
    <submittedName>
        <fullName evidence="11">Protein kinase C and casein kinase substrate in neurons 2</fullName>
    </submittedName>
</protein>